<accession>A0A3P6SAB1</accession>
<dbReference type="AlphaFoldDB" id="A0A3P6SAB1"/>
<gene>
    <name evidence="1" type="ORF">DILT_LOCUS1914</name>
</gene>
<reference evidence="1 2" key="1">
    <citation type="submission" date="2018-11" db="EMBL/GenBank/DDBJ databases">
        <authorList>
            <consortium name="Pathogen Informatics"/>
        </authorList>
    </citation>
    <scope>NUCLEOTIDE SEQUENCE [LARGE SCALE GENOMIC DNA]</scope>
</reference>
<evidence type="ECO:0000313" key="2">
    <source>
        <dbReference type="Proteomes" id="UP000281553"/>
    </source>
</evidence>
<organism evidence="1 2">
    <name type="scientific">Dibothriocephalus latus</name>
    <name type="common">Fish tapeworm</name>
    <name type="synonym">Diphyllobothrium latum</name>
    <dbReference type="NCBI Taxonomy" id="60516"/>
    <lineage>
        <taxon>Eukaryota</taxon>
        <taxon>Metazoa</taxon>
        <taxon>Spiralia</taxon>
        <taxon>Lophotrochozoa</taxon>
        <taxon>Platyhelminthes</taxon>
        <taxon>Cestoda</taxon>
        <taxon>Eucestoda</taxon>
        <taxon>Diphyllobothriidea</taxon>
        <taxon>Diphyllobothriidae</taxon>
        <taxon>Dibothriocephalus</taxon>
    </lineage>
</organism>
<protein>
    <submittedName>
        <fullName evidence="1">Uncharacterized protein</fullName>
    </submittedName>
</protein>
<sequence length="201" mass="23520">MIASDFMDFGQELHPSGKNISTYLDLFPSLKEVKIICPRLFSEQTVHEVLTDYRPLRRLCIISHENSKIDYTPFPKHGTLELLFLELNGLSVDDGCNRLLNETLSNLFSPKYILRKIEHGKYPSIKHLNAFFEIRPELQWLVVVFNEYGKVMLCHADKHSRTGVEIIKDPTFHLGNLIHTYPELYDIFWNEFQKLSKCSLY</sequence>
<evidence type="ECO:0000313" key="1">
    <source>
        <dbReference type="EMBL" id="VDK52574.1"/>
    </source>
</evidence>
<name>A0A3P6SAB1_DIBLA</name>
<dbReference type="OrthoDB" id="10475454at2759"/>
<dbReference type="EMBL" id="UYRU01017114">
    <property type="protein sequence ID" value="VDK52574.1"/>
    <property type="molecule type" value="Genomic_DNA"/>
</dbReference>
<proteinExistence type="predicted"/>
<dbReference type="Proteomes" id="UP000281553">
    <property type="component" value="Unassembled WGS sequence"/>
</dbReference>
<keyword evidence="2" id="KW-1185">Reference proteome</keyword>